<dbReference type="RefSeq" id="WP_066242906.1">
    <property type="nucleotide sequence ID" value="NZ_LRFC01000034.1"/>
</dbReference>
<dbReference type="InterPro" id="IPR050832">
    <property type="entry name" value="Bact_Acetyltransf"/>
</dbReference>
<keyword evidence="1" id="KW-0808">Transferase</keyword>
<feature type="domain" description="N-acetyltransferase" evidence="3">
    <location>
        <begin position="6"/>
        <end position="163"/>
    </location>
</feature>
<dbReference type="Pfam" id="PF00583">
    <property type="entry name" value="Acetyltransf_1"/>
    <property type="match status" value="1"/>
</dbReference>
<organism evidence="4 5">
    <name type="scientific">Fictibacillus phosphorivorans</name>
    <dbReference type="NCBI Taxonomy" id="1221500"/>
    <lineage>
        <taxon>Bacteria</taxon>
        <taxon>Bacillati</taxon>
        <taxon>Bacillota</taxon>
        <taxon>Bacilli</taxon>
        <taxon>Bacillales</taxon>
        <taxon>Fictibacillaceae</taxon>
        <taxon>Fictibacillus</taxon>
    </lineage>
</organism>
<dbReference type="InterPro" id="IPR000182">
    <property type="entry name" value="GNAT_dom"/>
</dbReference>
<keyword evidence="2" id="KW-0012">Acyltransferase</keyword>
<dbReference type="AlphaFoldDB" id="A0A165N6A9"/>
<gene>
    <name evidence="4" type="ORF">AWM68_09000</name>
</gene>
<dbReference type="Proteomes" id="UP000076567">
    <property type="component" value="Unassembled WGS sequence"/>
</dbReference>
<dbReference type="Gene3D" id="3.40.630.30">
    <property type="match status" value="1"/>
</dbReference>
<sequence>MEKTTLEISLSTPDDYAGLVEIDHLVWNEQTTPAPDIRWDSPQDYGRQFPAGSQIVARCNGKVCGYIFYKDVFPIPSNLHVADVAMAVHPDFHGQNIGTELMLAVEKSAKDKGKSKLSLRVLSTNEKAIRFYKKCGYLEQGRLVGEFYLNGQFVDDLLLYKHI</sequence>
<dbReference type="GO" id="GO:0016747">
    <property type="term" value="F:acyltransferase activity, transferring groups other than amino-acyl groups"/>
    <property type="evidence" value="ECO:0007669"/>
    <property type="project" value="InterPro"/>
</dbReference>
<comment type="caution">
    <text evidence="4">The sequence shown here is derived from an EMBL/GenBank/DDBJ whole genome shotgun (WGS) entry which is preliminary data.</text>
</comment>
<reference evidence="5" key="1">
    <citation type="submission" date="2016-01" db="EMBL/GenBank/DDBJ databases">
        <title>Draft genome of Chromobacterium sp. F49.</title>
        <authorList>
            <person name="Hong K.W."/>
        </authorList>
    </citation>
    <scope>NUCLEOTIDE SEQUENCE [LARGE SCALE GENOMIC DNA]</scope>
    <source>
        <strain evidence="5">P7IIIA</strain>
    </source>
</reference>
<dbReference type="SUPFAM" id="SSF55729">
    <property type="entry name" value="Acyl-CoA N-acyltransferases (Nat)"/>
    <property type="match status" value="1"/>
</dbReference>
<proteinExistence type="predicted"/>
<evidence type="ECO:0000256" key="1">
    <source>
        <dbReference type="ARBA" id="ARBA00022679"/>
    </source>
</evidence>
<protein>
    <recommendedName>
        <fullName evidence="3">N-acetyltransferase domain-containing protein</fullName>
    </recommendedName>
</protein>
<dbReference type="EMBL" id="LRFC01000034">
    <property type="protein sequence ID" value="KZE64791.1"/>
    <property type="molecule type" value="Genomic_DNA"/>
</dbReference>
<evidence type="ECO:0000313" key="4">
    <source>
        <dbReference type="EMBL" id="KZE64791.1"/>
    </source>
</evidence>
<keyword evidence="5" id="KW-1185">Reference proteome</keyword>
<dbReference type="OrthoDB" id="9802340at2"/>
<dbReference type="PANTHER" id="PTHR43877">
    <property type="entry name" value="AMINOALKYLPHOSPHONATE N-ACETYLTRANSFERASE-RELATED-RELATED"/>
    <property type="match status" value="1"/>
</dbReference>
<dbReference type="CDD" id="cd04301">
    <property type="entry name" value="NAT_SF"/>
    <property type="match status" value="1"/>
</dbReference>
<dbReference type="InterPro" id="IPR016181">
    <property type="entry name" value="Acyl_CoA_acyltransferase"/>
</dbReference>
<evidence type="ECO:0000256" key="2">
    <source>
        <dbReference type="ARBA" id="ARBA00023315"/>
    </source>
</evidence>
<name>A0A165N6A9_9BACL</name>
<accession>A0A165N6A9</accession>
<evidence type="ECO:0000313" key="5">
    <source>
        <dbReference type="Proteomes" id="UP000076567"/>
    </source>
</evidence>
<dbReference type="PROSITE" id="PS51186">
    <property type="entry name" value="GNAT"/>
    <property type="match status" value="1"/>
</dbReference>
<evidence type="ECO:0000259" key="3">
    <source>
        <dbReference type="PROSITE" id="PS51186"/>
    </source>
</evidence>